<dbReference type="AlphaFoldDB" id="Q23QA6"/>
<reference evidence="3" key="1">
    <citation type="journal article" date="2006" name="PLoS Biol.">
        <title>Macronuclear genome sequence of the ciliate Tetrahymena thermophila, a model eukaryote.</title>
        <authorList>
            <person name="Eisen J.A."/>
            <person name="Coyne R.S."/>
            <person name="Wu M."/>
            <person name="Wu D."/>
            <person name="Thiagarajan M."/>
            <person name="Wortman J.R."/>
            <person name="Badger J.H."/>
            <person name="Ren Q."/>
            <person name="Amedeo P."/>
            <person name="Jones K.M."/>
            <person name="Tallon L.J."/>
            <person name="Delcher A.L."/>
            <person name="Salzberg S.L."/>
            <person name="Silva J.C."/>
            <person name="Haas B.J."/>
            <person name="Majoros W.H."/>
            <person name="Farzad M."/>
            <person name="Carlton J.M."/>
            <person name="Smith R.K. Jr."/>
            <person name="Garg J."/>
            <person name="Pearlman R.E."/>
            <person name="Karrer K.M."/>
            <person name="Sun L."/>
            <person name="Manning G."/>
            <person name="Elde N.C."/>
            <person name="Turkewitz A.P."/>
            <person name="Asai D.J."/>
            <person name="Wilkes D.E."/>
            <person name="Wang Y."/>
            <person name="Cai H."/>
            <person name="Collins K."/>
            <person name="Stewart B.A."/>
            <person name="Lee S.R."/>
            <person name="Wilamowska K."/>
            <person name="Weinberg Z."/>
            <person name="Ruzzo W.L."/>
            <person name="Wloga D."/>
            <person name="Gaertig J."/>
            <person name="Frankel J."/>
            <person name="Tsao C.-C."/>
            <person name="Gorovsky M.A."/>
            <person name="Keeling P.J."/>
            <person name="Waller R.F."/>
            <person name="Patron N.J."/>
            <person name="Cherry J.M."/>
            <person name="Stover N.A."/>
            <person name="Krieger C.J."/>
            <person name="del Toro C."/>
            <person name="Ryder H.F."/>
            <person name="Williamson S.C."/>
            <person name="Barbeau R.A."/>
            <person name="Hamilton E.P."/>
            <person name="Orias E."/>
        </authorList>
    </citation>
    <scope>NUCLEOTIDE SEQUENCE [LARGE SCALE GENOMIC DNA]</scope>
    <source>
        <strain evidence="3">SB210</strain>
    </source>
</reference>
<organism evidence="2 3">
    <name type="scientific">Tetrahymena thermophila (strain SB210)</name>
    <dbReference type="NCBI Taxonomy" id="312017"/>
    <lineage>
        <taxon>Eukaryota</taxon>
        <taxon>Sar</taxon>
        <taxon>Alveolata</taxon>
        <taxon>Ciliophora</taxon>
        <taxon>Intramacronucleata</taxon>
        <taxon>Oligohymenophorea</taxon>
        <taxon>Hymenostomatida</taxon>
        <taxon>Tetrahymenina</taxon>
        <taxon>Tetrahymenidae</taxon>
        <taxon>Tetrahymena</taxon>
    </lineage>
</organism>
<dbReference type="GeneID" id="7836266"/>
<name>Q23QA6_TETTS</name>
<keyword evidence="3" id="KW-1185">Reference proteome</keyword>
<evidence type="ECO:0000259" key="1">
    <source>
        <dbReference type="Pfam" id="PF09734"/>
    </source>
</evidence>
<gene>
    <name evidence="2" type="ORF">TTHERM_00581820</name>
</gene>
<feature type="domain" description="Transcription factor IIIC subunit 5 HTH" evidence="1">
    <location>
        <begin position="214"/>
        <end position="348"/>
    </location>
</feature>
<dbReference type="InterPro" id="IPR040454">
    <property type="entry name" value="TF_IIIC_Tfc1/Sfc1"/>
</dbReference>
<dbReference type="EMBL" id="GG662649">
    <property type="protein sequence ID" value="EAR98678.2"/>
    <property type="molecule type" value="Genomic_DNA"/>
</dbReference>
<dbReference type="HOGENOM" id="CLU_643255_0_0_1"/>
<dbReference type="InParanoid" id="Q23QA6"/>
<dbReference type="GO" id="GO:0001003">
    <property type="term" value="F:RNA polymerase III type 2 promoter sequence-specific DNA binding"/>
    <property type="evidence" value="ECO:0007669"/>
    <property type="project" value="TreeGrafter"/>
</dbReference>
<dbReference type="GO" id="GO:0001002">
    <property type="term" value="F:RNA polymerase III type 1 promoter sequence-specific DNA binding"/>
    <property type="evidence" value="ECO:0007669"/>
    <property type="project" value="TreeGrafter"/>
</dbReference>
<dbReference type="OrthoDB" id="5598268at2759"/>
<dbReference type="PANTHER" id="PTHR13230">
    <property type="entry name" value="GENERAL TRANSCRIPTION FACTOR IIIC, POLYPEPTIDE 5"/>
    <property type="match status" value="1"/>
</dbReference>
<dbReference type="KEGG" id="tet:TTHERM_00581820"/>
<dbReference type="Proteomes" id="UP000009168">
    <property type="component" value="Unassembled WGS sequence"/>
</dbReference>
<sequence length="439" mass="53141">MEIEEAQKIFTNVNIQYYCENLHSIKKNFDLQEIKEKLDQPEMVVKNKKELSLVRSKSIKKVYQIKVLRNKKNPQKILYKLDLVGQTQDKFDFVDYKDIFFEQPFSTKQLVDSFKEEVVESIQQIYNPLKKILNLKNKTLNDSDNNFKSDIQNITSRLQSEDQQNQKDNLKIEGEPIKIEFDNQLNQKQIENKAPFLKDEVNPRVYHYCIQPQSFMKNYKLNKLEFFRENLNYVQRQQRQRNIFQSIQISFDDPQIPLQTNYNMDSFQEDQLYQIMKNLFDQRPIWIRNSLIVYLNKRNIKYTLFNFRKALAMLTYNYKDGPWKHAYVKFGYNPKENKEAVHYQVIDIVVLDREDYEQAKEYNPIQNTYDPTYIEKPQHYRHMYMLCEIQDENVNKFFQKALDKLNKSEVIVPCKKSGWLQSIDIKRIQKLMKDKFKFN</sequence>
<accession>Q23QA6</accession>
<dbReference type="RefSeq" id="XP_001018923.2">
    <property type="nucleotide sequence ID" value="XM_001018923.3"/>
</dbReference>
<dbReference type="GO" id="GO:0006384">
    <property type="term" value="P:transcription initiation at RNA polymerase III promoter"/>
    <property type="evidence" value="ECO:0007669"/>
    <property type="project" value="InterPro"/>
</dbReference>
<dbReference type="InterPro" id="IPR019136">
    <property type="entry name" value="TF_IIIC_su-5_HTH"/>
</dbReference>
<evidence type="ECO:0000313" key="3">
    <source>
        <dbReference type="Proteomes" id="UP000009168"/>
    </source>
</evidence>
<evidence type="ECO:0000313" key="2">
    <source>
        <dbReference type="EMBL" id="EAR98678.2"/>
    </source>
</evidence>
<protein>
    <submittedName>
        <fullName evidence="2">RNA polymerase III transcription factor (TF)IIIC subunit</fullName>
    </submittedName>
</protein>
<dbReference type="PANTHER" id="PTHR13230:SF5">
    <property type="entry name" value="GENERAL TRANSCRIPTION FACTOR 3C POLYPEPTIDE 5"/>
    <property type="match status" value="1"/>
</dbReference>
<proteinExistence type="predicted"/>
<dbReference type="GO" id="GO:0000127">
    <property type="term" value="C:transcription factor TFIIIC complex"/>
    <property type="evidence" value="ECO:0007669"/>
    <property type="project" value="InterPro"/>
</dbReference>
<dbReference type="Pfam" id="PF09734">
    <property type="entry name" value="Tau95"/>
    <property type="match status" value="1"/>
</dbReference>
<dbReference type="STRING" id="312017.Q23QA6"/>